<keyword evidence="1" id="KW-0472">Membrane</keyword>
<evidence type="ECO:0000313" key="3">
    <source>
        <dbReference type="Proteomes" id="UP001153069"/>
    </source>
</evidence>
<protein>
    <recommendedName>
        <fullName evidence="4">Transmembrane protein</fullName>
    </recommendedName>
</protein>
<evidence type="ECO:0000256" key="1">
    <source>
        <dbReference type="SAM" id="Phobius"/>
    </source>
</evidence>
<comment type="caution">
    <text evidence="2">The sequence shown here is derived from an EMBL/GenBank/DDBJ whole genome shotgun (WGS) entry which is preliminary data.</text>
</comment>
<accession>A0A9N8HXD3</accession>
<name>A0A9N8HXD3_9STRA</name>
<sequence>MAVKPEDDFQGYMENIAQREVDEREMEEMFERHRVWRETTWGGFAVRQIQALANHFEPFFQAVADSMRDEDSAGSILFMTIIRLLVIFISIAMFYLAAHLVQTFIGTEYVVEEEEIVVIDGDEDEVADKNERSSRDKKDK</sequence>
<keyword evidence="1" id="KW-0812">Transmembrane</keyword>
<dbReference type="Proteomes" id="UP001153069">
    <property type="component" value="Unassembled WGS sequence"/>
</dbReference>
<keyword evidence="3" id="KW-1185">Reference proteome</keyword>
<reference evidence="2" key="1">
    <citation type="submission" date="2020-06" db="EMBL/GenBank/DDBJ databases">
        <authorList>
            <consortium name="Plant Systems Biology data submission"/>
        </authorList>
    </citation>
    <scope>NUCLEOTIDE SEQUENCE</scope>
    <source>
        <strain evidence="2">D6</strain>
    </source>
</reference>
<dbReference type="EMBL" id="CAICTM010001788">
    <property type="protein sequence ID" value="CAB9526183.1"/>
    <property type="molecule type" value="Genomic_DNA"/>
</dbReference>
<dbReference type="OrthoDB" id="47799at2759"/>
<keyword evidence="1" id="KW-1133">Transmembrane helix</keyword>
<proteinExistence type="predicted"/>
<gene>
    <name evidence="2" type="ORF">SEMRO_1790_G297750.1</name>
</gene>
<evidence type="ECO:0000313" key="2">
    <source>
        <dbReference type="EMBL" id="CAB9526183.1"/>
    </source>
</evidence>
<evidence type="ECO:0008006" key="4">
    <source>
        <dbReference type="Google" id="ProtNLM"/>
    </source>
</evidence>
<feature type="transmembrane region" description="Helical" evidence="1">
    <location>
        <begin position="76"/>
        <end position="98"/>
    </location>
</feature>
<organism evidence="2 3">
    <name type="scientific">Seminavis robusta</name>
    <dbReference type="NCBI Taxonomy" id="568900"/>
    <lineage>
        <taxon>Eukaryota</taxon>
        <taxon>Sar</taxon>
        <taxon>Stramenopiles</taxon>
        <taxon>Ochrophyta</taxon>
        <taxon>Bacillariophyta</taxon>
        <taxon>Bacillariophyceae</taxon>
        <taxon>Bacillariophycidae</taxon>
        <taxon>Naviculales</taxon>
        <taxon>Naviculaceae</taxon>
        <taxon>Seminavis</taxon>
    </lineage>
</organism>
<dbReference type="AlphaFoldDB" id="A0A9N8HXD3"/>